<proteinExistence type="inferred from homology"/>
<protein>
    <recommendedName>
        <fullName evidence="7">Large ribosomal subunit protein uL30m</fullName>
    </recommendedName>
    <alternativeName>
        <fullName evidence="8">39S ribosomal protein L30, mitochondrial</fullName>
    </alternativeName>
</protein>
<dbReference type="Pfam" id="PF00327">
    <property type="entry name" value="Ribosomal_L30"/>
    <property type="match status" value="1"/>
</dbReference>
<gene>
    <name evidence="10" type="ORF">WN48_02798</name>
</gene>
<keyword evidence="11" id="KW-1185">Reference proteome</keyword>
<dbReference type="FunFam" id="3.30.1390.20:FF:000005">
    <property type="entry name" value="39S ribosomal protein L30, mitochondrial"/>
    <property type="match status" value="1"/>
</dbReference>
<dbReference type="Proteomes" id="UP000250275">
    <property type="component" value="Unassembled WGS sequence"/>
</dbReference>
<evidence type="ECO:0000256" key="2">
    <source>
        <dbReference type="ARBA" id="ARBA00007594"/>
    </source>
</evidence>
<evidence type="ECO:0000256" key="6">
    <source>
        <dbReference type="ARBA" id="ARBA00023274"/>
    </source>
</evidence>
<dbReference type="AlphaFoldDB" id="A0A310SKV4"/>
<dbReference type="OrthoDB" id="9973389at2759"/>
<evidence type="ECO:0000256" key="3">
    <source>
        <dbReference type="ARBA" id="ARBA00022946"/>
    </source>
</evidence>
<sequence length="175" mass="20254">MTSRVKVLLTFVRGHRQYTKAWLKDVVRYGNVKFHPSTKDHVDPPITPAKVLMVKRVKPFKGNPYWEKDTLKKLGFEEDSNDFVFVKNTPDMCAMLWRVKHLVKIDPVILPKNLPSTVDDLTEFFVHDSGKVDVTGKVDPARYQATMDARTSVKRLNSETVQEQLRLMWLKGNLI</sequence>
<dbReference type="Gene3D" id="3.30.1390.20">
    <property type="entry name" value="Ribosomal protein L30, ferredoxin-like fold domain"/>
    <property type="match status" value="1"/>
</dbReference>
<dbReference type="GO" id="GO:0005743">
    <property type="term" value="C:mitochondrial inner membrane"/>
    <property type="evidence" value="ECO:0007669"/>
    <property type="project" value="UniProtKB-ARBA"/>
</dbReference>
<name>A0A310SKV4_9HYME</name>
<reference evidence="10 11" key="1">
    <citation type="submission" date="2015-07" db="EMBL/GenBank/DDBJ databases">
        <title>The genome of Eufriesea mexicana.</title>
        <authorList>
            <person name="Pan H."/>
            <person name="Kapheim K."/>
        </authorList>
    </citation>
    <scope>NUCLEOTIDE SEQUENCE [LARGE SCALE GENOMIC DNA]</scope>
    <source>
        <strain evidence="10">0111107269</strain>
        <tissue evidence="10">Whole body</tissue>
    </source>
</reference>
<keyword evidence="3" id="KW-0809">Transit peptide</keyword>
<evidence type="ECO:0000259" key="9">
    <source>
        <dbReference type="Pfam" id="PF00327"/>
    </source>
</evidence>
<dbReference type="PANTHER" id="PTHR15892">
    <property type="entry name" value="MITOCHONDRIAL RIBOSOMAL PROTEIN L30"/>
    <property type="match status" value="1"/>
</dbReference>
<dbReference type="GO" id="GO:0003735">
    <property type="term" value="F:structural constituent of ribosome"/>
    <property type="evidence" value="ECO:0007669"/>
    <property type="project" value="InterPro"/>
</dbReference>
<dbReference type="PANTHER" id="PTHR15892:SF2">
    <property type="entry name" value="LARGE RIBOSOMAL SUBUNIT PROTEIN UL30M"/>
    <property type="match status" value="1"/>
</dbReference>
<accession>A0A310SKV4</accession>
<evidence type="ECO:0000313" key="11">
    <source>
        <dbReference type="Proteomes" id="UP000250275"/>
    </source>
</evidence>
<evidence type="ECO:0000256" key="8">
    <source>
        <dbReference type="ARBA" id="ARBA00035356"/>
    </source>
</evidence>
<evidence type="ECO:0000256" key="5">
    <source>
        <dbReference type="ARBA" id="ARBA00023128"/>
    </source>
</evidence>
<evidence type="ECO:0000313" key="10">
    <source>
        <dbReference type="EMBL" id="OAD56999.1"/>
    </source>
</evidence>
<dbReference type="CDD" id="cd00355">
    <property type="entry name" value="Ribosomal_L30_like"/>
    <property type="match status" value="1"/>
</dbReference>
<feature type="domain" description="Large ribosomal subunit protein uL30-like ferredoxin-like fold" evidence="9">
    <location>
        <begin position="53"/>
        <end position="103"/>
    </location>
</feature>
<organism evidence="10 11">
    <name type="scientific">Eufriesea mexicana</name>
    <dbReference type="NCBI Taxonomy" id="516756"/>
    <lineage>
        <taxon>Eukaryota</taxon>
        <taxon>Metazoa</taxon>
        <taxon>Ecdysozoa</taxon>
        <taxon>Arthropoda</taxon>
        <taxon>Hexapoda</taxon>
        <taxon>Insecta</taxon>
        <taxon>Pterygota</taxon>
        <taxon>Neoptera</taxon>
        <taxon>Endopterygota</taxon>
        <taxon>Hymenoptera</taxon>
        <taxon>Apocrita</taxon>
        <taxon>Aculeata</taxon>
        <taxon>Apoidea</taxon>
        <taxon>Anthophila</taxon>
        <taxon>Apidae</taxon>
        <taxon>Eufriesea</taxon>
    </lineage>
</organism>
<dbReference type="InterPro" id="IPR016082">
    <property type="entry name" value="Ribosomal_uL30_ferredoxin-like"/>
</dbReference>
<dbReference type="InterPro" id="IPR005996">
    <property type="entry name" value="Ribosomal_uL30_bac-type"/>
</dbReference>
<keyword evidence="6" id="KW-0687">Ribonucleoprotein</keyword>
<dbReference type="SUPFAM" id="SSF55129">
    <property type="entry name" value="Ribosomal protein L30p/L7e"/>
    <property type="match status" value="1"/>
</dbReference>
<comment type="similarity">
    <text evidence="2">Belongs to the universal ribosomal protein uL30 family.</text>
</comment>
<evidence type="ECO:0000256" key="4">
    <source>
        <dbReference type="ARBA" id="ARBA00022980"/>
    </source>
</evidence>
<dbReference type="InterPro" id="IPR036919">
    <property type="entry name" value="Ribo_uL30_ferredoxin-like_sf"/>
</dbReference>
<dbReference type="GO" id="GO:0015934">
    <property type="term" value="C:large ribosomal subunit"/>
    <property type="evidence" value="ECO:0007669"/>
    <property type="project" value="InterPro"/>
</dbReference>
<evidence type="ECO:0000256" key="1">
    <source>
        <dbReference type="ARBA" id="ARBA00004173"/>
    </source>
</evidence>
<evidence type="ECO:0000256" key="7">
    <source>
        <dbReference type="ARBA" id="ARBA00035281"/>
    </source>
</evidence>
<keyword evidence="5" id="KW-0496">Mitochondrion</keyword>
<dbReference type="GO" id="GO:0006412">
    <property type="term" value="P:translation"/>
    <property type="evidence" value="ECO:0007669"/>
    <property type="project" value="InterPro"/>
</dbReference>
<dbReference type="EMBL" id="KQ761783">
    <property type="protein sequence ID" value="OAD56999.1"/>
    <property type="molecule type" value="Genomic_DNA"/>
</dbReference>
<keyword evidence="4 10" id="KW-0689">Ribosomal protein</keyword>
<comment type="subcellular location">
    <subcellularLocation>
        <location evidence="1">Mitochondrion</location>
    </subcellularLocation>
</comment>